<organism evidence="1 2">
    <name type="scientific">Anaerosalibacter bizertensis</name>
    <dbReference type="NCBI Taxonomy" id="932217"/>
    <lineage>
        <taxon>Bacteria</taxon>
        <taxon>Bacillati</taxon>
        <taxon>Bacillota</taxon>
        <taxon>Tissierellia</taxon>
        <taxon>Tissierellales</taxon>
        <taxon>Sporanaerobacteraceae</taxon>
        <taxon>Anaerosalibacter</taxon>
    </lineage>
</organism>
<comment type="caution">
    <text evidence="1">The sequence shown here is derived from an EMBL/GenBank/DDBJ whole genome shotgun (WGS) entry which is preliminary data.</text>
</comment>
<dbReference type="OrthoDB" id="2876687at2"/>
<accession>A0A844FEQ3</accession>
<dbReference type="AlphaFoldDB" id="A0A844FEQ3"/>
<dbReference type="Proteomes" id="UP000462760">
    <property type="component" value="Unassembled WGS sequence"/>
</dbReference>
<dbReference type="EMBL" id="VULR01000002">
    <property type="protein sequence ID" value="MSS42465.1"/>
    <property type="molecule type" value="Genomic_DNA"/>
</dbReference>
<reference evidence="1 2" key="1">
    <citation type="submission" date="2019-08" db="EMBL/GenBank/DDBJ databases">
        <title>In-depth cultivation of the pig gut microbiome towards novel bacterial diversity and tailored functional studies.</title>
        <authorList>
            <person name="Wylensek D."/>
            <person name="Hitch T.C.A."/>
            <person name="Clavel T."/>
        </authorList>
    </citation>
    <scope>NUCLEOTIDE SEQUENCE [LARGE SCALE GENOMIC DNA]</scope>
    <source>
        <strain evidence="1 2">Med78-601-WT-4W-RMD-3</strain>
    </source>
</reference>
<dbReference type="InterPro" id="IPR021508">
    <property type="entry name" value="Gp17-like"/>
</dbReference>
<protein>
    <submittedName>
        <fullName evidence="1">DUF3168 domain-containing protein</fullName>
    </submittedName>
</protein>
<name>A0A844FEQ3_9FIRM</name>
<dbReference type="Pfam" id="PF11367">
    <property type="entry name" value="Tail_completion_gp17"/>
    <property type="match status" value="1"/>
</dbReference>
<evidence type="ECO:0000313" key="1">
    <source>
        <dbReference type="EMBL" id="MSS42465.1"/>
    </source>
</evidence>
<dbReference type="RefSeq" id="WP_154482246.1">
    <property type="nucleotide sequence ID" value="NZ_VULR01000002.1"/>
</dbReference>
<proteinExistence type="predicted"/>
<sequence>MEVALRNLIENNIPELENEIYPTNAPEGHTKPYLVYTRITTKKIKTLEGFTNKEYLSFMFSIMANKYKDMKSLTKKVEDLLISLPQKQLDGFYIEDMDINNVHEVYEHELKVNRGIIDFTIYFEEVE</sequence>
<evidence type="ECO:0000313" key="2">
    <source>
        <dbReference type="Proteomes" id="UP000462760"/>
    </source>
</evidence>
<gene>
    <name evidence="1" type="ORF">FYJ27_01765</name>
</gene>